<reference evidence="2" key="1">
    <citation type="submission" date="2021-12" db="EMBL/GenBank/DDBJ databases">
        <authorList>
            <person name="Lee J.-H."/>
            <person name="Kim S.-B."/>
        </authorList>
    </citation>
    <scope>NUCLEOTIDE SEQUENCE</scope>
    <source>
        <strain evidence="2">NR30</strain>
    </source>
</reference>
<organism evidence="2 3">
    <name type="scientific">Streptomyces guryensis</name>
    <dbReference type="NCBI Taxonomy" id="2886947"/>
    <lineage>
        <taxon>Bacteria</taxon>
        <taxon>Bacillati</taxon>
        <taxon>Actinomycetota</taxon>
        <taxon>Actinomycetes</taxon>
        <taxon>Kitasatosporales</taxon>
        <taxon>Streptomycetaceae</taxon>
        <taxon>Streptomyces</taxon>
    </lineage>
</organism>
<evidence type="ECO:0000313" key="3">
    <source>
        <dbReference type="Proteomes" id="UP001108029"/>
    </source>
</evidence>
<protein>
    <recommendedName>
        <fullName evidence="4">DGQHR domain-containing protein</fullName>
    </recommendedName>
</protein>
<proteinExistence type="predicted"/>
<comment type="caution">
    <text evidence="2">The sequence shown here is derived from an EMBL/GenBank/DDBJ whole genome shotgun (WGS) entry which is preliminary data.</text>
</comment>
<accession>A0A9Q3VMG1</accession>
<evidence type="ECO:0000256" key="1">
    <source>
        <dbReference type="SAM" id="MobiDB-lite"/>
    </source>
</evidence>
<gene>
    <name evidence="2" type="ORF">LJ657_16510</name>
</gene>
<feature type="compositionally biased region" description="Acidic residues" evidence="1">
    <location>
        <begin position="155"/>
        <end position="184"/>
    </location>
</feature>
<feature type="region of interest" description="Disordered" evidence="1">
    <location>
        <begin position="153"/>
        <end position="184"/>
    </location>
</feature>
<dbReference type="EMBL" id="JAJSBI010000007">
    <property type="protein sequence ID" value="MCD9875244.1"/>
    <property type="molecule type" value="Genomic_DNA"/>
</dbReference>
<keyword evidence="3" id="KW-1185">Reference proteome</keyword>
<name>A0A9Q3VMG1_9ACTN</name>
<evidence type="ECO:0000313" key="2">
    <source>
        <dbReference type="EMBL" id="MCD9875244.1"/>
    </source>
</evidence>
<evidence type="ECO:0008006" key="4">
    <source>
        <dbReference type="Google" id="ProtNLM"/>
    </source>
</evidence>
<dbReference type="Proteomes" id="UP001108029">
    <property type="component" value="Unassembled WGS sequence"/>
</dbReference>
<sequence length="572" mass="64555">MSEIVKEYDAFLVHQTPESKPLVLFSASAIEIEQWAGVPERRKLANEETAGFQRQQDPRRIAELMKFFADSNNVVQNPLLGALQDNQRVQFSLTSPGSPFGRLSITYEDYSSLSMMTMLKRIVAHLESRVSSLGDDVVDEARVASVMRLERLEAESADSDDDDRDVDDSDSDIDDSLSSDEATIDDAEATASVMLAEETHLVDFYTELRARIRVLEQRGTEDAEEIQGFTKSALLAYLKPVVLVDGQHRLRGAVESARQSIKNNDGKAKILDAVKGGSSPELAAEQLIESQSRRLPVSLLMDDSPSEHVFQFVVVNQKATPMGKALLGTIVSTSLSRTELSAVADRLRRAGIKLEDSQSVAYLTRSEDSPFRGLVQTGMAGDRPDLLQWTVLRGLVSIFRELRGGRPFNQKIDYARAWKMEYFPQCGLVSPGTDEERFEEWSRPDGPWRDIFVRFFSRVRDHFGDPIEVDTYNGWGSTAVSNLFNKVSLTILAADYFDFLYTQSESLADLDDFERTINDWLKGGRVSSSYFNRDWRLENVKKDQLAVKRLWAQNWQEYRKVPASGLPKKFKP</sequence>
<dbReference type="RefSeq" id="WP_232649365.1">
    <property type="nucleotide sequence ID" value="NZ_JAJSBI010000007.1"/>
</dbReference>
<dbReference type="AlphaFoldDB" id="A0A9Q3VMG1"/>